<dbReference type="STRING" id="166423.A0A0M9A3I8"/>
<dbReference type="SUPFAM" id="SSF57802">
    <property type="entry name" value="Rubredoxin-like"/>
    <property type="match status" value="1"/>
</dbReference>
<feature type="binding site" evidence="3">
    <location>
        <position position="89"/>
    </location>
    <ligand>
        <name>Zn(2+)</name>
        <dbReference type="ChEBI" id="CHEBI:29105"/>
    </ligand>
</feature>
<organism evidence="4 5">
    <name type="scientific">Melipona quadrifasciata</name>
    <dbReference type="NCBI Taxonomy" id="166423"/>
    <lineage>
        <taxon>Eukaryota</taxon>
        <taxon>Metazoa</taxon>
        <taxon>Ecdysozoa</taxon>
        <taxon>Arthropoda</taxon>
        <taxon>Hexapoda</taxon>
        <taxon>Insecta</taxon>
        <taxon>Pterygota</taxon>
        <taxon>Neoptera</taxon>
        <taxon>Endopterygota</taxon>
        <taxon>Hymenoptera</taxon>
        <taxon>Apocrita</taxon>
        <taxon>Aculeata</taxon>
        <taxon>Apoidea</taxon>
        <taxon>Anthophila</taxon>
        <taxon>Apidae</taxon>
        <taxon>Melipona</taxon>
    </lineage>
</organism>
<gene>
    <name evidence="4" type="ORF">WN51_13264</name>
</gene>
<reference evidence="4 5" key="1">
    <citation type="submission" date="2015-07" db="EMBL/GenBank/DDBJ databases">
        <title>The genome of Melipona quadrifasciata.</title>
        <authorList>
            <person name="Pan H."/>
            <person name="Kapheim K."/>
        </authorList>
    </citation>
    <scope>NUCLEOTIDE SEQUENCE [LARGE SCALE GENOMIC DNA]</scope>
    <source>
        <strain evidence="4">0111107301</strain>
        <tissue evidence="4">Whole body</tissue>
    </source>
</reference>
<dbReference type="PANTHER" id="PTHR10122:SF0">
    <property type="entry name" value="CYTOCHROME C OXIDASE SUBUNIT 5B, ISOFORM A-RELATED"/>
    <property type="match status" value="1"/>
</dbReference>
<dbReference type="Proteomes" id="UP000053105">
    <property type="component" value="Unassembled WGS sequence"/>
</dbReference>
<accession>A0A0M9A3I8</accession>
<dbReference type="PANTHER" id="PTHR10122">
    <property type="entry name" value="CYTOCHROME C OXIDASE SUBUNIT 5B, MITOCHONDRIAL"/>
    <property type="match status" value="1"/>
</dbReference>
<dbReference type="GO" id="GO:0046872">
    <property type="term" value="F:metal ion binding"/>
    <property type="evidence" value="ECO:0007669"/>
    <property type="project" value="UniProtKB-KW"/>
</dbReference>
<keyword evidence="2 3" id="KW-0862">Zinc</keyword>
<evidence type="ECO:0000256" key="3">
    <source>
        <dbReference type="PIRSR" id="PIRSR602124-1"/>
    </source>
</evidence>
<dbReference type="CDD" id="cd00924">
    <property type="entry name" value="Cyt_c_Oxidase_Vb"/>
    <property type="match status" value="1"/>
</dbReference>
<keyword evidence="1 3" id="KW-0479">Metal-binding</keyword>
<dbReference type="GO" id="GO:0005740">
    <property type="term" value="C:mitochondrial envelope"/>
    <property type="evidence" value="ECO:0007669"/>
    <property type="project" value="InterPro"/>
</dbReference>
<evidence type="ECO:0000313" key="5">
    <source>
        <dbReference type="Proteomes" id="UP000053105"/>
    </source>
</evidence>
<dbReference type="PROSITE" id="PS51359">
    <property type="entry name" value="COX5B_2"/>
    <property type="match status" value="1"/>
</dbReference>
<sequence length="124" mass="14122">MAWLCSRTVLQTCRRQFFRNAAYSKNKTLPDPLDLATGLEKRELLAAAAGNFFPDPYHMKAIEIVRDSTKESPNLVPSAFKSRIVGCICEEDTAHVNWMWLHDGQPRRCECGHWFKLTEVAPLG</sequence>
<dbReference type="Gene3D" id="2.60.11.10">
    <property type="entry name" value="Cytochrome c oxidase, subunit Vb"/>
    <property type="match status" value="1"/>
</dbReference>
<dbReference type="GO" id="GO:0006123">
    <property type="term" value="P:mitochondrial electron transport, cytochrome c to oxygen"/>
    <property type="evidence" value="ECO:0007669"/>
    <property type="project" value="InterPro"/>
</dbReference>
<keyword evidence="5" id="KW-1185">Reference proteome</keyword>
<dbReference type="InterPro" id="IPR036972">
    <property type="entry name" value="Cyt_c_oxidase_su5b_sf"/>
</dbReference>
<protein>
    <submittedName>
        <fullName evidence="4">Cytochrome c oxidase subunit 5B, mitochondrial</fullName>
    </submittedName>
</protein>
<feature type="binding site" evidence="3">
    <location>
        <position position="111"/>
    </location>
    <ligand>
        <name>Zn(2+)</name>
        <dbReference type="ChEBI" id="CHEBI:29105"/>
    </ligand>
</feature>
<evidence type="ECO:0000256" key="2">
    <source>
        <dbReference type="ARBA" id="ARBA00022833"/>
    </source>
</evidence>
<dbReference type="AlphaFoldDB" id="A0A0M9A3I8"/>
<dbReference type="GO" id="GO:0045277">
    <property type="term" value="C:respiratory chain complex IV"/>
    <property type="evidence" value="ECO:0007669"/>
    <property type="project" value="InterPro"/>
</dbReference>
<dbReference type="InterPro" id="IPR002124">
    <property type="entry name" value="Cyt_c_oxidase_su5b"/>
</dbReference>
<evidence type="ECO:0000313" key="4">
    <source>
        <dbReference type="EMBL" id="KOX75223.1"/>
    </source>
</evidence>
<dbReference type="EMBL" id="KQ435768">
    <property type="protein sequence ID" value="KOX75223.1"/>
    <property type="molecule type" value="Genomic_DNA"/>
</dbReference>
<feature type="binding site" evidence="3">
    <location>
        <position position="109"/>
    </location>
    <ligand>
        <name>Zn(2+)</name>
        <dbReference type="ChEBI" id="CHEBI:29105"/>
    </ligand>
</feature>
<dbReference type="Pfam" id="PF01215">
    <property type="entry name" value="COX5B"/>
    <property type="match status" value="1"/>
</dbReference>
<proteinExistence type="predicted"/>
<dbReference type="FunFam" id="2.60.11.10:FF:000004">
    <property type="entry name" value="Cytochrome c oxidase subunit 5B"/>
    <property type="match status" value="1"/>
</dbReference>
<feature type="binding site" evidence="3">
    <location>
        <position position="87"/>
    </location>
    <ligand>
        <name>Zn(2+)</name>
        <dbReference type="ChEBI" id="CHEBI:29105"/>
    </ligand>
</feature>
<dbReference type="OrthoDB" id="10249250at2759"/>
<name>A0A0M9A3I8_9HYME</name>
<evidence type="ECO:0000256" key="1">
    <source>
        <dbReference type="ARBA" id="ARBA00022723"/>
    </source>
</evidence>